<reference evidence="15 16" key="1">
    <citation type="journal article" date="2009" name="Science">
        <title>Genome sequence, comparative analysis, and population genetics of the domestic horse.</title>
        <authorList>
            <consortium name="Broad Institute Genome Sequencing Platform"/>
            <consortium name="Broad Institute Whole Genome Assembly Team"/>
            <person name="Wade C.M."/>
            <person name="Giulotto E."/>
            <person name="Sigurdsson S."/>
            <person name="Zoli M."/>
            <person name="Gnerre S."/>
            <person name="Imsland F."/>
            <person name="Lear T.L."/>
            <person name="Adelson D.L."/>
            <person name="Bailey E."/>
            <person name="Bellone R.R."/>
            <person name="Bloecker H."/>
            <person name="Distl O."/>
            <person name="Edgar R.C."/>
            <person name="Garber M."/>
            <person name="Leeb T."/>
            <person name="Mauceli E."/>
            <person name="MacLeod J.N."/>
            <person name="Penedo M.C.T."/>
            <person name="Raison J.M."/>
            <person name="Sharpe T."/>
            <person name="Vogel J."/>
            <person name="Andersson L."/>
            <person name="Antczak D.F."/>
            <person name="Biagi T."/>
            <person name="Binns M.M."/>
            <person name="Chowdhary B.P."/>
            <person name="Coleman S.J."/>
            <person name="Della Valle G."/>
            <person name="Fryc S."/>
            <person name="Guerin G."/>
            <person name="Hasegawa T."/>
            <person name="Hill E.W."/>
            <person name="Jurka J."/>
            <person name="Kiialainen A."/>
            <person name="Lindgren G."/>
            <person name="Liu J."/>
            <person name="Magnani E."/>
            <person name="Mickelson J.R."/>
            <person name="Murray J."/>
            <person name="Nergadze S.G."/>
            <person name="Onofrio R."/>
            <person name="Pedroni S."/>
            <person name="Piras M.F."/>
            <person name="Raudsepp T."/>
            <person name="Rocchi M."/>
            <person name="Roeed K.H."/>
            <person name="Ryder O.A."/>
            <person name="Searle S."/>
            <person name="Skow L."/>
            <person name="Swinburne J.E."/>
            <person name="Syvaenen A.C."/>
            <person name="Tozaki T."/>
            <person name="Valberg S.J."/>
            <person name="Vaudin M."/>
            <person name="White J.R."/>
            <person name="Zody M.C."/>
            <person name="Lander E.S."/>
            <person name="Lindblad-Toh K."/>
        </authorList>
    </citation>
    <scope>NUCLEOTIDE SEQUENCE [LARGE SCALE GENOMIC DNA]</scope>
    <source>
        <strain evidence="15 16">Thoroughbred</strain>
    </source>
</reference>
<keyword evidence="10" id="KW-0393">Immunoglobulin domain</keyword>
<dbReference type="SUPFAM" id="SSF48726">
    <property type="entry name" value="Immunoglobulin"/>
    <property type="match status" value="1"/>
</dbReference>
<evidence type="ECO:0000256" key="8">
    <source>
        <dbReference type="ARBA" id="ARBA00023136"/>
    </source>
</evidence>
<dbReference type="AlphaFoldDB" id="F6RZJ5"/>
<reference evidence="15" key="3">
    <citation type="submission" date="2025-09" db="UniProtKB">
        <authorList>
            <consortium name="Ensembl"/>
        </authorList>
    </citation>
    <scope>IDENTIFICATION</scope>
    <source>
        <strain evidence="15">Thoroughbred</strain>
    </source>
</reference>
<feature type="chain" id="PRO_5040459084" description="Ig-like domain-containing protein" evidence="13">
    <location>
        <begin position="20"/>
        <end position="123"/>
    </location>
</feature>
<proteinExistence type="predicted"/>
<evidence type="ECO:0000256" key="2">
    <source>
        <dbReference type="ARBA" id="ARBA00004613"/>
    </source>
</evidence>
<keyword evidence="3" id="KW-1003">Cell membrane</keyword>
<evidence type="ECO:0000256" key="10">
    <source>
        <dbReference type="ARBA" id="ARBA00023319"/>
    </source>
</evidence>
<dbReference type="GO" id="GO:0002250">
    <property type="term" value="P:adaptive immune response"/>
    <property type="evidence" value="ECO:0007669"/>
    <property type="project" value="UniProtKB-KW"/>
</dbReference>
<dbReference type="InParanoid" id="F6RZJ5"/>
<dbReference type="InterPro" id="IPR007110">
    <property type="entry name" value="Ig-like_dom"/>
</dbReference>
<keyword evidence="6" id="KW-0391">Immunity</keyword>
<evidence type="ECO:0000256" key="1">
    <source>
        <dbReference type="ARBA" id="ARBA00004236"/>
    </source>
</evidence>
<evidence type="ECO:0000259" key="14">
    <source>
        <dbReference type="PROSITE" id="PS50835"/>
    </source>
</evidence>
<reference evidence="15" key="2">
    <citation type="submission" date="2025-08" db="UniProtKB">
        <authorList>
            <consortium name="Ensembl"/>
        </authorList>
    </citation>
    <scope>IDENTIFICATION</scope>
    <source>
        <strain evidence="15">Thoroughbred</strain>
    </source>
</reference>
<dbReference type="STRING" id="9796.ENSECAP00000003661"/>
<dbReference type="Pfam" id="PF07686">
    <property type="entry name" value="V-set"/>
    <property type="match status" value="1"/>
</dbReference>
<dbReference type="HOGENOM" id="CLU_077975_4_0_1"/>
<evidence type="ECO:0000256" key="4">
    <source>
        <dbReference type="ARBA" id="ARBA00022525"/>
    </source>
</evidence>
<evidence type="ECO:0000256" key="11">
    <source>
        <dbReference type="ARBA" id="ARBA00038737"/>
    </source>
</evidence>
<evidence type="ECO:0000256" key="7">
    <source>
        <dbReference type="ARBA" id="ARBA00023130"/>
    </source>
</evidence>
<dbReference type="Proteomes" id="UP000002281">
    <property type="component" value="Chromosome 8"/>
</dbReference>
<keyword evidence="16" id="KW-1185">Reference proteome</keyword>
<protein>
    <recommendedName>
        <fullName evidence="14">Ig-like domain-containing protein</fullName>
    </recommendedName>
</protein>
<keyword evidence="8" id="KW-0472">Membrane</keyword>
<feature type="signal peptide" evidence="13">
    <location>
        <begin position="1"/>
        <end position="19"/>
    </location>
</feature>
<keyword evidence="12" id="KW-1280">Immunoglobulin</keyword>
<dbReference type="Bgee" id="ENSECAG00000005315">
    <property type="expression patterns" value="Expressed in brainstem and 7 other cell types or tissues"/>
</dbReference>
<dbReference type="InterPro" id="IPR013783">
    <property type="entry name" value="Ig-like_fold"/>
</dbReference>
<evidence type="ECO:0000313" key="16">
    <source>
        <dbReference type="Proteomes" id="UP000002281"/>
    </source>
</evidence>
<dbReference type="PROSITE" id="PS50835">
    <property type="entry name" value="IG_LIKE"/>
    <property type="match status" value="1"/>
</dbReference>
<evidence type="ECO:0000313" key="15">
    <source>
        <dbReference type="Ensembl" id="ENSECAP00000003661.4"/>
    </source>
</evidence>
<evidence type="ECO:0000256" key="12">
    <source>
        <dbReference type="ARBA" id="ARBA00043265"/>
    </source>
</evidence>
<keyword evidence="5 13" id="KW-0732">Signal</keyword>
<dbReference type="InterPro" id="IPR036179">
    <property type="entry name" value="Ig-like_dom_sf"/>
</dbReference>
<evidence type="ECO:0000256" key="5">
    <source>
        <dbReference type="ARBA" id="ARBA00022729"/>
    </source>
</evidence>
<dbReference type="Gene3D" id="2.60.40.10">
    <property type="entry name" value="Immunoglobulins"/>
    <property type="match status" value="1"/>
</dbReference>
<dbReference type="InterPro" id="IPR050150">
    <property type="entry name" value="IgV_Light_Chain"/>
</dbReference>
<dbReference type="FunFam" id="2.60.40.10:FF:001479">
    <property type="entry name" value="Immunoglobulin lambda variable 7-43"/>
    <property type="match status" value="1"/>
</dbReference>
<evidence type="ECO:0000256" key="13">
    <source>
        <dbReference type="SAM" id="SignalP"/>
    </source>
</evidence>
<dbReference type="InterPro" id="IPR013106">
    <property type="entry name" value="Ig_V-set"/>
</dbReference>
<keyword evidence="7" id="KW-1064">Adaptive immunity</keyword>
<dbReference type="GO" id="GO:0019814">
    <property type="term" value="C:immunoglobulin complex"/>
    <property type="evidence" value="ECO:0007669"/>
    <property type="project" value="UniProtKB-KW"/>
</dbReference>
<sequence>TAWTPHLLLLLTHSPGSNSQAVVTQEEPSLTVSPGRTVILTCCSSTGEVTNGHYPCWWQKKSVQAFSTLIYNTNSRHSWTPSQFSGSLFEGKAALTLSGAQLEDKAECYCWLVYSGVQHTDRP</sequence>
<evidence type="ECO:0000256" key="6">
    <source>
        <dbReference type="ARBA" id="ARBA00022859"/>
    </source>
</evidence>
<accession>F6RZJ5</accession>
<dbReference type="Ensembl" id="ENSECAT00000005218.4">
    <property type="protein sequence ID" value="ENSECAP00000003661.4"/>
    <property type="gene ID" value="ENSECAG00000005315.4"/>
</dbReference>
<evidence type="ECO:0000256" key="3">
    <source>
        <dbReference type="ARBA" id="ARBA00022475"/>
    </source>
</evidence>
<dbReference type="PaxDb" id="9796-ENSECAP00000003661"/>
<dbReference type="GO" id="GO:0005576">
    <property type="term" value="C:extracellular region"/>
    <property type="evidence" value="ECO:0007669"/>
    <property type="project" value="UniProtKB-SubCell"/>
</dbReference>
<comment type="subunit">
    <text evidence="11">Immunoglobulins are composed of two identical heavy chains and two identical light chains; disulfide-linked.</text>
</comment>
<keyword evidence="4" id="KW-0964">Secreted</keyword>
<comment type="subcellular location">
    <subcellularLocation>
        <location evidence="1">Cell membrane</location>
    </subcellularLocation>
    <subcellularLocation>
        <location evidence="2">Secreted</location>
    </subcellularLocation>
</comment>
<dbReference type="GO" id="GO:0005886">
    <property type="term" value="C:plasma membrane"/>
    <property type="evidence" value="ECO:0007669"/>
    <property type="project" value="UniProtKB-SubCell"/>
</dbReference>
<name>F6RZJ5_HORSE</name>
<feature type="domain" description="Ig-like" evidence="14">
    <location>
        <begin position="5"/>
        <end position="110"/>
    </location>
</feature>
<dbReference type="PANTHER" id="PTHR23267">
    <property type="entry name" value="IMMUNOGLOBULIN LIGHT CHAIN"/>
    <property type="match status" value="1"/>
</dbReference>
<organism evidence="15 16">
    <name type="scientific">Equus caballus</name>
    <name type="common">Horse</name>
    <dbReference type="NCBI Taxonomy" id="9796"/>
    <lineage>
        <taxon>Eukaryota</taxon>
        <taxon>Metazoa</taxon>
        <taxon>Chordata</taxon>
        <taxon>Craniata</taxon>
        <taxon>Vertebrata</taxon>
        <taxon>Euteleostomi</taxon>
        <taxon>Mammalia</taxon>
        <taxon>Eutheria</taxon>
        <taxon>Laurasiatheria</taxon>
        <taxon>Perissodactyla</taxon>
        <taxon>Equidae</taxon>
        <taxon>Equus</taxon>
    </lineage>
</organism>
<evidence type="ECO:0000256" key="9">
    <source>
        <dbReference type="ARBA" id="ARBA00023157"/>
    </source>
</evidence>
<keyword evidence="9" id="KW-1015">Disulfide bond</keyword>
<dbReference type="GeneTree" id="ENSGT00940000162204"/>